<evidence type="ECO:0000256" key="1">
    <source>
        <dbReference type="ARBA" id="ARBA00008857"/>
    </source>
</evidence>
<protein>
    <submittedName>
        <fullName evidence="5">Phage integrase SAM-like domain-containing protein</fullName>
    </submittedName>
</protein>
<dbReference type="InterPro" id="IPR050090">
    <property type="entry name" value="Tyrosine_recombinase_XerCD"/>
</dbReference>
<proteinExistence type="inferred from homology"/>
<name>A0ABV8NLI8_9SPHI</name>
<dbReference type="PANTHER" id="PTHR30349:SF64">
    <property type="entry name" value="PROPHAGE INTEGRASE INTD-RELATED"/>
    <property type="match status" value="1"/>
</dbReference>
<dbReference type="InterPro" id="IPR011010">
    <property type="entry name" value="DNA_brk_join_enz"/>
</dbReference>
<dbReference type="InterPro" id="IPR013762">
    <property type="entry name" value="Integrase-like_cat_sf"/>
</dbReference>
<comment type="caution">
    <text evidence="5">The sequence shown here is derived from an EMBL/GenBank/DDBJ whole genome shotgun (WGS) entry which is preliminary data.</text>
</comment>
<comment type="similarity">
    <text evidence="1">Belongs to the 'phage' integrase family.</text>
</comment>
<evidence type="ECO:0000256" key="2">
    <source>
        <dbReference type="ARBA" id="ARBA00023125"/>
    </source>
</evidence>
<dbReference type="EMBL" id="JBHSBY010000036">
    <property type="protein sequence ID" value="MFC4196653.1"/>
    <property type="molecule type" value="Genomic_DNA"/>
</dbReference>
<dbReference type="CDD" id="cd01185">
    <property type="entry name" value="INTN1_C_like"/>
    <property type="match status" value="1"/>
</dbReference>
<evidence type="ECO:0000313" key="6">
    <source>
        <dbReference type="Proteomes" id="UP001595792"/>
    </source>
</evidence>
<evidence type="ECO:0000256" key="3">
    <source>
        <dbReference type="ARBA" id="ARBA00023172"/>
    </source>
</evidence>
<evidence type="ECO:0000259" key="4">
    <source>
        <dbReference type="PROSITE" id="PS51898"/>
    </source>
</evidence>
<sequence length="455" mass="52447">MRVTKADCSIRFRLRDQESESSTPITCFIEYDGKPVIKIATGLKISPNKWVSEKEKPLTGIKGLSIVEASIYLEKLMAMRNLISQRFRRFVTNNNTYPDKIKFKIDIIKAMVGVEENAKARDESFIKFIDVIIIRTQNNIRVKLSGNGKGQPFTKATVLSYKGTKNFLNEYLNWVGSKDLKFSEINLDFYWDLQGYIYNERKLSLNYFGKLIKHIKTFMREAEELGYHNNDIYRSKRFIKPQEETDAIYLNVDQLEKIKKLDLSNESYLDNARDLFLIGCWTGLRFQDYSQLFNKSKITGDFLHIERTAKTGAGVAIPLLPVVKEILEKYKKGGENLFPRTITNQKLNDYIKIIAEKAELSHPVSISIPVSGKRKTVTQPFHSIITTHSARRSFATNMFKHFNLPPVTIMKVTGHKSEAVFLKYIRMTPEENAQTILDAVNKKFNDDKSMEVTNA</sequence>
<keyword evidence="6" id="KW-1185">Reference proteome</keyword>
<dbReference type="InterPro" id="IPR010998">
    <property type="entry name" value="Integrase_recombinase_N"/>
</dbReference>
<dbReference type="PANTHER" id="PTHR30349">
    <property type="entry name" value="PHAGE INTEGRASE-RELATED"/>
    <property type="match status" value="1"/>
</dbReference>
<feature type="domain" description="Tyr recombinase" evidence="4">
    <location>
        <begin position="245"/>
        <end position="437"/>
    </location>
</feature>
<dbReference type="SUPFAM" id="SSF56349">
    <property type="entry name" value="DNA breaking-rejoining enzymes"/>
    <property type="match status" value="1"/>
</dbReference>
<dbReference type="Gene3D" id="1.10.443.10">
    <property type="entry name" value="Intergrase catalytic core"/>
    <property type="match status" value="1"/>
</dbReference>
<accession>A0ABV8NLI8</accession>
<dbReference type="Pfam" id="PF00589">
    <property type="entry name" value="Phage_integrase"/>
    <property type="match status" value="1"/>
</dbReference>
<dbReference type="Pfam" id="PF13102">
    <property type="entry name" value="Phage_int_SAM_5"/>
    <property type="match status" value="1"/>
</dbReference>
<organism evidence="5 6">
    <name type="scientific">Pedobacter jamesrossensis</name>
    <dbReference type="NCBI Taxonomy" id="1908238"/>
    <lineage>
        <taxon>Bacteria</taxon>
        <taxon>Pseudomonadati</taxon>
        <taxon>Bacteroidota</taxon>
        <taxon>Sphingobacteriia</taxon>
        <taxon>Sphingobacteriales</taxon>
        <taxon>Sphingobacteriaceae</taxon>
        <taxon>Pedobacter</taxon>
    </lineage>
</organism>
<dbReference type="InterPro" id="IPR025269">
    <property type="entry name" value="SAM-like_dom"/>
</dbReference>
<dbReference type="Proteomes" id="UP001595792">
    <property type="component" value="Unassembled WGS sequence"/>
</dbReference>
<evidence type="ECO:0000313" key="5">
    <source>
        <dbReference type="EMBL" id="MFC4196653.1"/>
    </source>
</evidence>
<dbReference type="Gene3D" id="1.10.150.130">
    <property type="match status" value="1"/>
</dbReference>
<keyword evidence="2" id="KW-0238">DNA-binding</keyword>
<dbReference type="RefSeq" id="WP_378959988.1">
    <property type="nucleotide sequence ID" value="NZ_JBHRXC010000016.1"/>
</dbReference>
<dbReference type="InterPro" id="IPR002104">
    <property type="entry name" value="Integrase_catalytic"/>
</dbReference>
<keyword evidence="3" id="KW-0233">DNA recombination</keyword>
<gene>
    <name evidence="5" type="ORF">ACFOUY_08085</name>
</gene>
<reference evidence="6" key="1">
    <citation type="journal article" date="2019" name="Int. J. Syst. Evol. Microbiol.">
        <title>The Global Catalogue of Microorganisms (GCM) 10K type strain sequencing project: providing services to taxonomists for standard genome sequencing and annotation.</title>
        <authorList>
            <consortium name="The Broad Institute Genomics Platform"/>
            <consortium name="The Broad Institute Genome Sequencing Center for Infectious Disease"/>
            <person name="Wu L."/>
            <person name="Ma J."/>
        </authorList>
    </citation>
    <scope>NUCLEOTIDE SEQUENCE [LARGE SCALE GENOMIC DNA]</scope>
    <source>
        <strain evidence="6">CCM 8689</strain>
    </source>
</reference>
<dbReference type="PROSITE" id="PS51898">
    <property type="entry name" value="TYR_RECOMBINASE"/>
    <property type="match status" value="1"/>
</dbReference>